<evidence type="ECO:0000313" key="2">
    <source>
        <dbReference type="EMBL" id="LAA02757.1"/>
    </source>
</evidence>
<protein>
    <submittedName>
        <fullName evidence="2">Uncharacterized protein</fullName>
    </submittedName>
</protein>
<dbReference type="OrthoDB" id="6418357at2759"/>
<feature type="signal peptide" evidence="1">
    <location>
        <begin position="1"/>
        <end position="18"/>
    </location>
</feature>
<name>A0A2L2Y427_PARTP</name>
<evidence type="ECO:0000256" key="1">
    <source>
        <dbReference type="SAM" id="SignalP"/>
    </source>
</evidence>
<proteinExistence type="evidence at transcript level"/>
<sequence length="200" mass="22668">MKFAALFLIIVVFRTYSANTVDEVNEYFDEVMLQLIQAVEDAGLSLHELPNFTHNMQSRSPDGTVVNAKVLYHSGNLTGLDGAVRENCQAPVWRSGNITAQCQIIVEQIDIKYQAQYQKLTGHSNNVHYRQDDFGVIAYLGNTYASIDITSSPHIRVPSLKNFQITKFGDLEITYTLNDNIPFNQISSHLHNKLRDIVYE</sequence>
<feature type="chain" id="PRO_5014837459" evidence="1">
    <location>
        <begin position="19"/>
        <end position="200"/>
    </location>
</feature>
<keyword evidence="1" id="KW-0732">Signal</keyword>
<accession>A0A2L2Y427</accession>
<organism evidence="2">
    <name type="scientific">Parasteatoda tepidariorum</name>
    <name type="common">Common house spider</name>
    <name type="synonym">Achaearanea tepidariorum</name>
    <dbReference type="NCBI Taxonomy" id="114398"/>
    <lineage>
        <taxon>Eukaryota</taxon>
        <taxon>Metazoa</taxon>
        <taxon>Ecdysozoa</taxon>
        <taxon>Arthropoda</taxon>
        <taxon>Chelicerata</taxon>
        <taxon>Arachnida</taxon>
        <taxon>Araneae</taxon>
        <taxon>Araneomorphae</taxon>
        <taxon>Entelegynae</taxon>
        <taxon>Araneoidea</taxon>
        <taxon>Theridiidae</taxon>
        <taxon>Parasteatoda</taxon>
    </lineage>
</organism>
<reference evidence="2" key="1">
    <citation type="journal article" date="2016" name="Mol. Ecol. Resour.">
        <title>Evaluation of the impact of RNA preservation methods of spiders for de novo transcriptome assembly.</title>
        <authorList>
            <person name="Kono N."/>
            <person name="Nakamura H."/>
            <person name="Ito Y."/>
            <person name="Tomita M."/>
            <person name="Arakawa K."/>
        </authorList>
    </citation>
    <scope>NUCLEOTIDE SEQUENCE</scope>
    <source>
        <tissue evidence="2">Whole body</tissue>
    </source>
</reference>
<dbReference type="AlphaFoldDB" id="A0A2L2Y427"/>
<dbReference type="EMBL" id="IAAA01005616">
    <property type="protein sequence ID" value="LAA02757.1"/>
    <property type="molecule type" value="mRNA"/>
</dbReference>